<accession>A0A3S1BHH4</accession>
<evidence type="ECO:0000313" key="7">
    <source>
        <dbReference type="Proteomes" id="UP000271974"/>
    </source>
</evidence>
<proteinExistence type="predicted"/>
<keyword evidence="4 5" id="KW-0472">Membrane</keyword>
<protein>
    <recommendedName>
        <fullName evidence="8">Tetraspanin</fullName>
    </recommendedName>
</protein>
<dbReference type="InterPro" id="IPR008952">
    <property type="entry name" value="Tetraspanin_EC2_sf"/>
</dbReference>
<dbReference type="OrthoDB" id="6279736at2759"/>
<dbReference type="Proteomes" id="UP000271974">
    <property type="component" value="Unassembled WGS sequence"/>
</dbReference>
<dbReference type="Pfam" id="PF00335">
    <property type="entry name" value="Tetraspanin"/>
    <property type="match status" value="1"/>
</dbReference>
<gene>
    <name evidence="6" type="ORF">EGW08_011397</name>
</gene>
<dbReference type="InterPro" id="IPR018499">
    <property type="entry name" value="Tetraspanin/Peripherin"/>
</dbReference>
<feature type="transmembrane region" description="Helical" evidence="5">
    <location>
        <begin position="150"/>
        <end position="172"/>
    </location>
</feature>
<keyword evidence="2 5" id="KW-0812">Transmembrane</keyword>
<feature type="non-terminal residue" evidence="6">
    <location>
        <position position="193"/>
    </location>
</feature>
<evidence type="ECO:0000313" key="6">
    <source>
        <dbReference type="EMBL" id="RUS80842.1"/>
    </source>
</evidence>
<evidence type="ECO:0000256" key="5">
    <source>
        <dbReference type="SAM" id="Phobius"/>
    </source>
</evidence>
<evidence type="ECO:0000256" key="2">
    <source>
        <dbReference type="ARBA" id="ARBA00022692"/>
    </source>
</evidence>
<dbReference type="GO" id="GO:0016020">
    <property type="term" value="C:membrane"/>
    <property type="evidence" value="ECO:0007669"/>
    <property type="project" value="UniProtKB-SubCell"/>
</dbReference>
<name>A0A3S1BHH4_ELYCH</name>
<sequence length="193" mass="22264">MTVFLVVQYLFMITNLSTSSLRVMDMKSRLRKDLHQQYEIGAKAEKHFTYTLNSIMLGWNCCGVVGPVDFLSMNDMTYRWSHTAQGNDSDEDVEEQRVLRFPPACCRREIRKQGFHALLDCAASGDPKLIYNKGCFSELYERFLQEHGEYLVFVFKSMFGFEVLLVIMVTVLCHVPGRFETQAAKIALEYAKT</sequence>
<evidence type="ECO:0000256" key="1">
    <source>
        <dbReference type="ARBA" id="ARBA00004141"/>
    </source>
</evidence>
<comment type="caution">
    <text evidence="6">The sequence shown here is derived from an EMBL/GenBank/DDBJ whole genome shotgun (WGS) entry which is preliminary data.</text>
</comment>
<evidence type="ECO:0008006" key="8">
    <source>
        <dbReference type="Google" id="ProtNLM"/>
    </source>
</evidence>
<keyword evidence="3 5" id="KW-1133">Transmembrane helix</keyword>
<dbReference type="AlphaFoldDB" id="A0A3S1BHH4"/>
<evidence type="ECO:0000256" key="4">
    <source>
        <dbReference type="ARBA" id="ARBA00023136"/>
    </source>
</evidence>
<evidence type="ECO:0000256" key="3">
    <source>
        <dbReference type="ARBA" id="ARBA00022989"/>
    </source>
</evidence>
<dbReference type="SUPFAM" id="SSF48652">
    <property type="entry name" value="Tetraspanin"/>
    <property type="match status" value="1"/>
</dbReference>
<organism evidence="6 7">
    <name type="scientific">Elysia chlorotica</name>
    <name type="common">Eastern emerald elysia</name>
    <name type="synonym">Sea slug</name>
    <dbReference type="NCBI Taxonomy" id="188477"/>
    <lineage>
        <taxon>Eukaryota</taxon>
        <taxon>Metazoa</taxon>
        <taxon>Spiralia</taxon>
        <taxon>Lophotrochozoa</taxon>
        <taxon>Mollusca</taxon>
        <taxon>Gastropoda</taxon>
        <taxon>Heterobranchia</taxon>
        <taxon>Euthyneura</taxon>
        <taxon>Panpulmonata</taxon>
        <taxon>Sacoglossa</taxon>
        <taxon>Placobranchoidea</taxon>
        <taxon>Plakobranchidae</taxon>
        <taxon>Elysia</taxon>
    </lineage>
</organism>
<dbReference type="EMBL" id="RQTK01000370">
    <property type="protein sequence ID" value="RUS80842.1"/>
    <property type="molecule type" value="Genomic_DNA"/>
</dbReference>
<reference evidence="6 7" key="1">
    <citation type="submission" date="2019-01" db="EMBL/GenBank/DDBJ databases">
        <title>A draft genome assembly of the solar-powered sea slug Elysia chlorotica.</title>
        <authorList>
            <person name="Cai H."/>
            <person name="Li Q."/>
            <person name="Fang X."/>
            <person name="Li J."/>
            <person name="Curtis N.E."/>
            <person name="Altenburger A."/>
            <person name="Shibata T."/>
            <person name="Feng M."/>
            <person name="Maeda T."/>
            <person name="Schwartz J.A."/>
            <person name="Shigenobu S."/>
            <person name="Lundholm N."/>
            <person name="Nishiyama T."/>
            <person name="Yang H."/>
            <person name="Hasebe M."/>
            <person name="Li S."/>
            <person name="Pierce S.K."/>
            <person name="Wang J."/>
        </authorList>
    </citation>
    <scope>NUCLEOTIDE SEQUENCE [LARGE SCALE GENOMIC DNA]</scope>
    <source>
        <strain evidence="6">EC2010</strain>
        <tissue evidence="6">Whole organism of an adult</tissue>
    </source>
</reference>
<comment type="subcellular location">
    <subcellularLocation>
        <location evidence="1">Membrane</location>
        <topology evidence="1">Multi-pass membrane protein</topology>
    </subcellularLocation>
</comment>
<feature type="transmembrane region" description="Helical" evidence="5">
    <location>
        <begin position="6"/>
        <end position="24"/>
    </location>
</feature>
<keyword evidence="7" id="KW-1185">Reference proteome</keyword>
<dbReference type="Gene3D" id="1.10.1450.10">
    <property type="entry name" value="Tetraspanin"/>
    <property type="match status" value="1"/>
</dbReference>